<protein>
    <submittedName>
        <fullName evidence="2">Uncharacterized protein</fullName>
    </submittedName>
</protein>
<feature type="chain" id="PRO_5012869948" evidence="1">
    <location>
        <begin position="19"/>
        <end position="111"/>
    </location>
</feature>
<feature type="signal peptide" evidence="1">
    <location>
        <begin position="1"/>
        <end position="18"/>
    </location>
</feature>
<organism evidence="2 3">
    <name type="scientific">Epicoccum nigrum</name>
    <name type="common">Soil fungus</name>
    <name type="synonym">Epicoccum purpurascens</name>
    <dbReference type="NCBI Taxonomy" id="105696"/>
    <lineage>
        <taxon>Eukaryota</taxon>
        <taxon>Fungi</taxon>
        <taxon>Dikarya</taxon>
        <taxon>Ascomycota</taxon>
        <taxon>Pezizomycotina</taxon>
        <taxon>Dothideomycetes</taxon>
        <taxon>Pleosporomycetidae</taxon>
        <taxon>Pleosporales</taxon>
        <taxon>Pleosporineae</taxon>
        <taxon>Didymellaceae</taxon>
        <taxon>Epicoccum</taxon>
    </lineage>
</organism>
<dbReference type="Proteomes" id="UP000193240">
    <property type="component" value="Unassembled WGS sequence"/>
</dbReference>
<keyword evidence="1" id="KW-0732">Signal</keyword>
<keyword evidence="3" id="KW-1185">Reference proteome</keyword>
<name>A0A1Y2M898_EPING</name>
<dbReference type="AlphaFoldDB" id="A0A1Y2M898"/>
<accession>A0A1Y2M898</accession>
<dbReference type="InParanoid" id="A0A1Y2M898"/>
<sequence>MRFRVAANALLLPALASAAGLSPRATPVHVTFALCQAVGVYSAQVLTAAADLNRASTSRPLFHPPVFVKPFLDRESEFSLSTPFLSPTFAVQVPVTFRVHARPICSTRPQS</sequence>
<reference evidence="2 3" key="1">
    <citation type="journal article" date="2017" name="Genome Announc.">
        <title>Genome sequence of the saprophytic ascomycete Epicoccum nigrum ICMP 19927 strain isolated from New Zealand.</title>
        <authorList>
            <person name="Fokin M."/>
            <person name="Fleetwood D."/>
            <person name="Weir B.S."/>
            <person name="Villas-Boas S.G."/>
        </authorList>
    </citation>
    <scope>NUCLEOTIDE SEQUENCE [LARGE SCALE GENOMIC DNA]</scope>
    <source>
        <strain evidence="2 3">ICMP 19927</strain>
    </source>
</reference>
<proteinExistence type="predicted"/>
<evidence type="ECO:0000313" key="3">
    <source>
        <dbReference type="Proteomes" id="UP000193240"/>
    </source>
</evidence>
<gene>
    <name evidence="2" type="ORF">B5807_01919</name>
</gene>
<dbReference type="EMBL" id="KZ107839">
    <property type="protein sequence ID" value="OSS52310.1"/>
    <property type="molecule type" value="Genomic_DNA"/>
</dbReference>
<evidence type="ECO:0000256" key="1">
    <source>
        <dbReference type="SAM" id="SignalP"/>
    </source>
</evidence>
<evidence type="ECO:0000313" key="2">
    <source>
        <dbReference type="EMBL" id="OSS52310.1"/>
    </source>
</evidence>